<evidence type="ECO:0000256" key="4">
    <source>
        <dbReference type="SAM" id="MobiDB-lite"/>
    </source>
</evidence>
<evidence type="ECO:0000259" key="7">
    <source>
        <dbReference type="Pfam" id="PF02776"/>
    </source>
</evidence>
<dbReference type="InterPro" id="IPR012001">
    <property type="entry name" value="Thiamin_PyroP_enz_TPP-bd_dom"/>
</dbReference>
<dbReference type="Pfam" id="PF02775">
    <property type="entry name" value="TPP_enzyme_C"/>
    <property type="match status" value="1"/>
</dbReference>
<evidence type="ECO:0000259" key="5">
    <source>
        <dbReference type="Pfam" id="PF00205"/>
    </source>
</evidence>
<dbReference type="InterPro" id="IPR029035">
    <property type="entry name" value="DHS-like_NAD/FAD-binding_dom"/>
</dbReference>
<feature type="domain" description="Thiamine pyrophosphate enzyme N-terminal TPP-binding" evidence="7">
    <location>
        <begin position="13"/>
        <end position="121"/>
    </location>
</feature>
<name>A0ABV8KQ27_9ACTN</name>
<dbReference type="PANTHER" id="PTHR18968:SF133">
    <property type="entry name" value="BENZOYLFORMATE DECARBOXYLASE"/>
    <property type="match status" value="1"/>
</dbReference>
<dbReference type="InterPro" id="IPR011766">
    <property type="entry name" value="TPP_enzyme_TPP-bd"/>
</dbReference>
<protein>
    <submittedName>
        <fullName evidence="8">Thiamine pyrophosphate-binding protein</fullName>
    </submittedName>
</protein>
<organism evidence="8 9">
    <name type="scientific">Micromonospora zhanjiangensis</name>
    <dbReference type="NCBI Taxonomy" id="1522057"/>
    <lineage>
        <taxon>Bacteria</taxon>
        <taxon>Bacillati</taxon>
        <taxon>Actinomycetota</taxon>
        <taxon>Actinomycetes</taxon>
        <taxon>Micromonosporales</taxon>
        <taxon>Micromonosporaceae</taxon>
        <taxon>Micromonospora</taxon>
    </lineage>
</organism>
<dbReference type="PANTHER" id="PTHR18968">
    <property type="entry name" value="THIAMINE PYROPHOSPHATE ENZYMES"/>
    <property type="match status" value="1"/>
</dbReference>
<evidence type="ECO:0000313" key="9">
    <source>
        <dbReference type="Proteomes" id="UP001595868"/>
    </source>
</evidence>
<dbReference type="Pfam" id="PF02776">
    <property type="entry name" value="TPP_enzyme_N"/>
    <property type="match status" value="1"/>
</dbReference>
<proteinExistence type="inferred from homology"/>
<comment type="caution">
    <text evidence="8">The sequence shown here is derived from an EMBL/GenBank/DDBJ whole genome shotgun (WGS) entry which is preliminary data.</text>
</comment>
<dbReference type="CDD" id="cd02002">
    <property type="entry name" value="TPP_BFDC"/>
    <property type="match status" value="1"/>
</dbReference>
<feature type="region of interest" description="Disordered" evidence="4">
    <location>
        <begin position="341"/>
        <end position="362"/>
    </location>
</feature>
<reference evidence="9" key="1">
    <citation type="journal article" date="2019" name="Int. J. Syst. Evol. Microbiol.">
        <title>The Global Catalogue of Microorganisms (GCM) 10K type strain sequencing project: providing services to taxonomists for standard genome sequencing and annotation.</title>
        <authorList>
            <consortium name="The Broad Institute Genomics Platform"/>
            <consortium name="The Broad Institute Genome Sequencing Center for Infectious Disease"/>
            <person name="Wu L."/>
            <person name="Ma J."/>
        </authorList>
    </citation>
    <scope>NUCLEOTIDE SEQUENCE [LARGE SCALE GENOMIC DNA]</scope>
    <source>
        <strain evidence="9">2902at01</strain>
    </source>
</reference>
<dbReference type="Pfam" id="PF00205">
    <property type="entry name" value="TPP_enzyme_M"/>
    <property type="match status" value="1"/>
</dbReference>
<feature type="domain" description="Thiamine pyrophosphate enzyme TPP-binding" evidence="6">
    <location>
        <begin position="402"/>
        <end position="540"/>
    </location>
</feature>
<keyword evidence="2 3" id="KW-0786">Thiamine pyrophosphate</keyword>
<sequence>MTTDEKPAVSRPVADALLDVLRAWDVRHIFTCPGSTEAAVLDALVVRDDLDLVLTTHEGVTVSIADGLSRATRGPSVAYLHANVGLTNGLSNLYAAQLAYSPVVVLNGLKASSIQAHGGFTTGRRMRDLVHQYVKSDWQSLTADAIGEDVNRAFRTAVTEPAGPVWVGLSQDLTEQETTATVPPVAGFRFDSRTAPSPAGLAEAARLLAEARRPVLVAGSELARVGAIDALVRLSEKLGVPVLHEDRRGLERPGFPTDHPHFHGQYTPQHPLVAEADLLVFLGARLFNEFETPRTPQLPPGVRVVHGHTDPQHVAAIHGVDVGLVGDQRLLVEALLDAVPPPTGPRPVPPYAPDPQPAPARAAAGGRLRAAEVVDVVTDALRGAALVGDATTAGGVLQQRAEQRGGDDYFVSTSGSLGWGMGAALGVKLGLPHRRVAAVLGDGVFQFGMPALWTAAQRRIPVTYVVLNNERYAAVGAALRRFGGQAVRRDRWPGTDIAGPNIADISSGFGVPGQRVDSLRDLRERLDAARAVEHPTLIEVMTATDEF</sequence>
<dbReference type="InterPro" id="IPR012000">
    <property type="entry name" value="Thiamin_PyroP_enz_cen_dom"/>
</dbReference>
<dbReference type="RefSeq" id="WP_377548231.1">
    <property type="nucleotide sequence ID" value="NZ_JBHSBN010000014.1"/>
</dbReference>
<evidence type="ECO:0000259" key="6">
    <source>
        <dbReference type="Pfam" id="PF02775"/>
    </source>
</evidence>
<evidence type="ECO:0000313" key="8">
    <source>
        <dbReference type="EMBL" id="MFC4108248.1"/>
    </source>
</evidence>
<evidence type="ECO:0000256" key="3">
    <source>
        <dbReference type="RuleBase" id="RU362132"/>
    </source>
</evidence>
<dbReference type="InterPro" id="IPR029061">
    <property type="entry name" value="THDP-binding"/>
</dbReference>
<dbReference type="SUPFAM" id="SSF52467">
    <property type="entry name" value="DHS-like NAD/FAD-binding domain"/>
    <property type="match status" value="1"/>
</dbReference>
<comment type="similarity">
    <text evidence="1 3">Belongs to the TPP enzyme family.</text>
</comment>
<dbReference type="Gene3D" id="3.40.50.1220">
    <property type="entry name" value="TPP-binding domain"/>
    <property type="match status" value="1"/>
</dbReference>
<dbReference type="InterPro" id="IPR045229">
    <property type="entry name" value="TPP_enz"/>
</dbReference>
<dbReference type="Gene3D" id="3.40.50.970">
    <property type="match status" value="2"/>
</dbReference>
<accession>A0ABV8KQ27</accession>
<keyword evidence="9" id="KW-1185">Reference proteome</keyword>
<evidence type="ECO:0000256" key="1">
    <source>
        <dbReference type="ARBA" id="ARBA00007812"/>
    </source>
</evidence>
<evidence type="ECO:0000256" key="2">
    <source>
        <dbReference type="ARBA" id="ARBA00023052"/>
    </source>
</evidence>
<dbReference type="SUPFAM" id="SSF52518">
    <property type="entry name" value="Thiamin diphosphate-binding fold (THDP-binding)"/>
    <property type="match status" value="2"/>
</dbReference>
<gene>
    <name evidence="8" type="ORF">ACFOX0_20230</name>
</gene>
<dbReference type="EMBL" id="JBHSBN010000014">
    <property type="protein sequence ID" value="MFC4108248.1"/>
    <property type="molecule type" value="Genomic_DNA"/>
</dbReference>
<dbReference type="CDD" id="cd07035">
    <property type="entry name" value="TPP_PYR_POX_like"/>
    <property type="match status" value="1"/>
</dbReference>
<dbReference type="Proteomes" id="UP001595868">
    <property type="component" value="Unassembled WGS sequence"/>
</dbReference>
<feature type="compositionally biased region" description="Pro residues" evidence="4">
    <location>
        <begin position="341"/>
        <end position="358"/>
    </location>
</feature>
<feature type="domain" description="Thiamine pyrophosphate enzyme central" evidence="5">
    <location>
        <begin position="201"/>
        <end position="335"/>
    </location>
</feature>